<dbReference type="GO" id="GO:0000400">
    <property type="term" value="F:four-way junction DNA binding"/>
    <property type="evidence" value="ECO:0007669"/>
    <property type="project" value="InterPro"/>
</dbReference>
<dbReference type="GO" id="GO:0000287">
    <property type="term" value="F:magnesium ion binding"/>
    <property type="evidence" value="ECO:0007669"/>
    <property type="project" value="InterPro"/>
</dbReference>
<keyword evidence="1" id="KW-0378">Hydrolase</keyword>
<dbReference type="GO" id="GO:0006310">
    <property type="term" value="P:DNA recombination"/>
    <property type="evidence" value="ECO:0007669"/>
    <property type="project" value="InterPro"/>
</dbReference>
<dbReference type="InterPro" id="IPR015242">
    <property type="entry name" value="Ydc2_cat"/>
</dbReference>
<dbReference type="GO" id="GO:0016788">
    <property type="term" value="F:hydrolase activity, acting on ester bonds"/>
    <property type="evidence" value="ECO:0007669"/>
    <property type="project" value="InterPro"/>
</dbReference>
<protein>
    <recommendedName>
        <fullName evidence="2">Mitochondrial resolvase Ydc2 catalytic domain-containing protein</fullName>
    </recommendedName>
</protein>
<evidence type="ECO:0000259" key="2">
    <source>
        <dbReference type="Pfam" id="PF09159"/>
    </source>
</evidence>
<organism evidence="3">
    <name type="scientific">viral metagenome</name>
    <dbReference type="NCBI Taxonomy" id="1070528"/>
    <lineage>
        <taxon>unclassified sequences</taxon>
        <taxon>metagenomes</taxon>
        <taxon>organismal metagenomes</taxon>
    </lineage>
</organism>
<dbReference type="AlphaFoldDB" id="A0A6C0BX83"/>
<evidence type="ECO:0000313" key="3">
    <source>
        <dbReference type="EMBL" id="QHS96710.1"/>
    </source>
</evidence>
<feature type="domain" description="Mitochondrial resolvase Ydc2 catalytic" evidence="2">
    <location>
        <begin position="3"/>
        <end position="66"/>
    </location>
</feature>
<proteinExistence type="predicted"/>
<accession>A0A6C0BX83</accession>
<dbReference type="EMBL" id="MN739278">
    <property type="protein sequence ID" value="QHS96710.1"/>
    <property type="molecule type" value="Genomic_DNA"/>
</dbReference>
<dbReference type="Pfam" id="PF04848">
    <property type="entry name" value="Pox_A22"/>
    <property type="match status" value="1"/>
</dbReference>
<dbReference type="InterPro" id="IPR012337">
    <property type="entry name" value="RNaseH-like_sf"/>
</dbReference>
<evidence type="ECO:0000256" key="1">
    <source>
        <dbReference type="ARBA" id="ARBA00022801"/>
    </source>
</evidence>
<dbReference type="InterPro" id="IPR036397">
    <property type="entry name" value="RNaseH_sf"/>
</dbReference>
<dbReference type="Pfam" id="PF09159">
    <property type="entry name" value="Ydc2-catalyt"/>
    <property type="match status" value="1"/>
</dbReference>
<reference evidence="3" key="1">
    <citation type="journal article" date="2020" name="Nature">
        <title>Giant virus diversity and host interactions through global metagenomics.</title>
        <authorList>
            <person name="Schulz F."/>
            <person name="Roux S."/>
            <person name="Paez-Espino D."/>
            <person name="Jungbluth S."/>
            <person name="Walsh D.A."/>
            <person name="Denef V.J."/>
            <person name="McMahon K.D."/>
            <person name="Konstantinidis K.T."/>
            <person name="Eloe-Fadrosh E.A."/>
            <person name="Kyrpides N.C."/>
            <person name="Woyke T."/>
        </authorList>
    </citation>
    <scope>NUCLEOTIDE SEQUENCE</scope>
    <source>
        <strain evidence="3">GVMAG-M-3300020166-5</strain>
    </source>
</reference>
<dbReference type="SUPFAM" id="SSF53098">
    <property type="entry name" value="Ribonuclease H-like"/>
    <property type="match status" value="2"/>
</dbReference>
<dbReference type="Gene3D" id="3.30.420.10">
    <property type="entry name" value="Ribonuclease H-like superfamily/Ribonuclease H"/>
    <property type="match status" value="1"/>
</dbReference>
<dbReference type="GO" id="GO:0006281">
    <property type="term" value="P:DNA repair"/>
    <property type="evidence" value="ECO:0007669"/>
    <property type="project" value="InterPro"/>
</dbReference>
<sequence length="277" mass="31964">MRVLSIDVGIKNMAMCLLDADEGKGLNILQWDVLNLCGEAPICNCFTQIKKKSKMCNKKATYEKDGVFYCKIHAKKTGYIIPPLDIKINNLNLKELIVLSNKYNISIAEPIRKKTVLCELDKHIKNNSFNVNTEPKANEMSLIDVGIAIAEVFTKRITLDKIDCVIIENQISPLANRMKTIQGMVAQYFIMKDIHNIHFISAMNKLKQFTRKKMTYKERKKYGIDITTEMLKKNSENVEWVSTFEKHKKQDDLADSFLQGLWFLYDNNLFKHDANSE</sequence>
<dbReference type="InterPro" id="IPR006932">
    <property type="entry name" value="HJ-resolvase_A22"/>
</dbReference>
<name>A0A6C0BX83_9ZZZZ</name>